<dbReference type="InterPro" id="IPR001932">
    <property type="entry name" value="PPM-type_phosphatase-like_dom"/>
</dbReference>
<dbReference type="SUPFAM" id="SSF81606">
    <property type="entry name" value="PP2C-like"/>
    <property type="match status" value="1"/>
</dbReference>
<dbReference type="GO" id="GO:0016791">
    <property type="term" value="F:phosphatase activity"/>
    <property type="evidence" value="ECO:0007669"/>
    <property type="project" value="TreeGrafter"/>
</dbReference>
<protein>
    <submittedName>
        <fullName evidence="3">Stage II sporulation protein E (SpoIIE)</fullName>
    </submittedName>
</protein>
<accession>A0A1G9IQI5</accession>
<name>A0A1G9IQI5_9FIRM</name>
<keyword evidence="4" id="KW-1185">Reference proteome</keyword>
<organism evidence="3 4">
    <name type="scientific">Halarsenatibacter silvermanii</name>
    <dbReference type="NCBI Taxonomy" id="321763"/>
    <lineage>
        <taxon>Bacteria</taxon>
        <taxon>Bacillati</taxon>
        <taxon>Bacillota</taxon>
        <taxon>Clostridia</taxon>
        <taxon>Halanaerobiales</taxon>
        <taxon>Halarsenatibacteraceae</taxon>
        <taxon>Halarsenatibacter</taxon>
    </lineage>
</organism>
<dbReference type="STRING" id="321763.SAMN04488692_10338"/>
<dbReference type="PANTHER" id="PTHR43156:SF2">
    <property type="entry name" value="STAGE II SPORULATION PROTEIN E"/>
    <property type="match status" value="1"/>
</dbReference>
<evidence type="ECO:0000313" key="4">
    <source>
        <dbReference type="Proteomes" id="UP000199476"/>
    </source>
</evidence>
<evidence type="ECO:0000259" key="2">
    <source>
        <dbReference type="SMART" id="SM00331"/>
    </source>
</evidence>
<dbReference type="OrthoDB" id="9763484at2"/>
<dbReference type="Pfam" id="PF07228">
    <property type="entry name" value="SpoIIE"/>
    <property type="match status" value="1"/>
</dbReference>
<dbReference type="Gene3D" id="3.60.40.10">
    <property type="entry name" value="PPM-type phosphatase domain"/>
    <property type="match status" value="1"/>
</dbReference>
<evidence type="ECO:0000256" key="1">
    <source>
        <dbReference type="ARBA" id="ARBA00022801"/>
    </source>
</evidence>
<dbReference type="PANTHER" id="PTHR43156">
    <property type="entry name" value="STAGE II SPORULATION PROTEIN E-RELATED"/>
    <property type="match status" value="1"/>
</dbReference>
<evidence type="ECO:0000313" key="3">
    <source>
        <dbReference type="EMBL" id="SDL27518.1"/>
    </source>
</evidence>
<proteinExistence type="predicted"/>
<dbReference type="Proteomes" id="UP000199476">
    <property type="component" value="Unassembled WGS sequence"/>
</dbReference>
<dbReference type="AlphaFoldDB" id="A0A1G9IQI5"/>
<reference evidence="3 4" key="1">
    <citation type="submission" date="2016-10" db="EMBL/GenBank/DDBJ databases">
        <authorList>
            <person name="de Groot N.N."/>
        </authorList>
    </citation>
    <scope>NUCLEOTIDE SEQUENCE [LARGE SCALE GENOMIC DNA]</scope>
    <source>
        <strain evidence="3 4">SLAS-1</strain>
    </source>
</reference>
<dbReference type="InterPro" id="IPR036457">
    <property type="entry name" value="PPM-type-like_dom_sf"/>
</dbReference>
<gene>
    <name evidence="3" type="ORF">SAMN04488692_10338</name>
</gene>
<feature type="domain" description="PPM-type phosphatase" evidence="2">
    <location>
        <begin position="1"/>
        <end position="187"/>
    </location>
</feature>
<dbReference type="SMART" id="SM00331">
    <property type="entry name" value="PP2C_SIG"/>
    <property type="match status" value="1"/>
</dbReference>
<sequence length="188" mass="20726">MLADAMGHGVPAAMIMVMVKLIFKSLDCNKLTPGEVMSRINSRLAGIFINEIGEMFVTGVYMEYDKADGELVCCNAGHPPPLLFDGRGEVKKLTASNTPLGIMGDNNFRVEAIDAADFKEIFIYTDGLVDHISSKSPDLSQDHIDHIYKKIGEGAEDGGFTAFYRELKNQIDLNKGNDDITYMLLKID</sequence>
<keyword evidence="1" id="KW-0378">Hydrolase</keyword>
<dbReference type="InterPro" id="IPR052016">
    <property type="entry name" value="Bact_Sigma-Reg"/>
</dbReference>
<dbReference type="EMBL" id="FNGO01000003">
    <property type="protein sequence ID" value="SDL27518.1"/>
    <property type="molecule type" value="Genomic_DNA"/>
</dbReference>